<evidence type="ECO:0000259" key="1">
    <source>
        <dbReference type="Pfam" id="PF18407"/>
    </source>
</evidence>
<sequence>MSNGARSAGAQSLVSAFDLVLLDLDGVVYLGDRVVPAAVESLGQVRDLGVAVQFVTNNARRTAGEVAERLRKLGVDAAGDEVVTSAQGAAGLLAQRYPAGSRVLVVGSSALAGEVRGAGLVPTDTAGERPVAVVQGYAPELGWPQLAEAAVAIRNGADWIATNLDATLPSERGPLPGNGSLVAAVAATLGRQPDLVVGKPEPELFELAVRRSAARRPLVVGDRLDTDIEGANRAGLPSLAVLTGVTTPAELIAAPPQVRPSYVAADLSGLVAPRREPVSDDAGVRVGGWQVRYAGGAVELTATDADPGAGIDALTALCAAVWRTGLPVRAGDRSAATVLAELGLNG</sequence>
<dbReference type="PANTHER" id="PTHR19288">
    <property type="entry name" value="4-NITROPHENYLPHOSPHATASE-RELATED"/>
    <property type="match status" value="1"/>
</dbReference>
<keyword evidence="3" id="KW-1185">Reference proteome</keyword>
<name>A0A810L5W0_9ACTN</name>
<dbReference type="Gene3D" id="3.40.50.1000">
    <property type="entry name" value="HAD superfamily/HAD-like"/>
    <property type="match status" value="2"/>
</dbReference>
<feature type="domain" description="GCN5-related N-acetyltransferase-like" evidence="1">
    <location>
        <begin position="287"/>
        <end position="344"/>
    </location>
</feature>
<gene>
    <name evidence="2" type="ORF">Asera_43930</name>
</gene>
<evidence type="ECO:0000313" key="2">
    <source>
        <dbReference type="EMBL" id="BCJ30285.1"/>
    </source>
</evidence>
<dbReference type="Pfam" id="PF13242">
    <property type="entry name" value="Hydrolase_like"/>
    <property type="match status" value="1"/>
</dbReference>
<dbReference type="NCBIfam" id="TIGR01460">
    <property type="entry name" value="HAD-SF-IIA"/>
    <property type="match status" value="1"/>
</dbReference>
<dbReference type="PANTHER" id="PTHR19288:SF95">
    <property type="entry name" value="D-GLYCEROL 3-PHOSPHATE PHOSPHATASE"/>
    <property type="match status" value="1"/>
</dbReference>
<dbReference type="Pfam" id="PF13344">
    <property type="entry name" value="Hydrolase_6"/>
    <property type="match status" value="1"/>
</dbReference>
<dbReference type="RefSeq" id="WP_212804697.1">
    <property type="nucleotide sequence ID" value="NZ_AP023354.1"/>
</dbReference>
<dbReference type="InterPro" id="IPR023214">
    <property type="entry name" value="HAD_sf"/>
</dbReference>
<protein>
    <submittedName>
        <fullName evidence="2">Acid sugar phosphatase</fullName>
    </submittedName>
</protein>
<accession>A0A810L5W0</accession>
<proteinExistence type="predicted"/>
<reference evidence="2" key="1">
    <citation type="submission" date="2020-08" db="EMBL/GenBank/DDBJ databases">
        <title>Whole genome shotgun sequence of Actinocatenispora sera NBRC 101916.</title>
        <authorList>
            <person name="Komaki H."/>
            <person name="Tamura T."/>
        </authorList>
    </citation>
    <scope>NUCLEOTIDE SEQUENCE</scope>
    <source>
        <strain evidence="2">NBRC 101916</strain>
    </source>
</reference>
<dbReference type="Pfam" id="PF18407">
    <property type="entry name" value="GNAT_like"/>
    <property type="match status" value="1"/>
</dbReference>
<dbReference type="InterPro" id="IPR041065">
    <property type="entry name" value="GNAT-like"/>
</dbReference>
<dbReference type="GO" id="GO:0016791">
    <property type="term" value="F:phosphatase activity"/>
    <property type="evidence" value="ECO:0007669"/>
    <property type="project" value="TreeGrafter"/>
</dbReference>
<dbReference type="SUPFAM" id="SSF56784">
    <property type="entry name" value="HAD-like"/>
    <property type="match status" value="1"/>
</dbReference>
<dbReference type="EMBL" id="AP023354">
    <property type="protein sequence ID" value="BCJ30285.1"/>
    <property type="molecule type" value="Genomic_DNA"/>
</dbReference>
<dbReference type="GO" id="GO:0005737">
    <property type="term" value="C:cytoplasm"/>
    <property type="evidence" value="ECO:0007669"/>
    <property type="project" value="TreeGrafter"/>
</dbReference>
<dbReference type="Gene3D" id="3.30.300.290">
    <property type="match status" value="1"/>
</dbReference>
<dbReference type="InterPro" id="IPR036412">
    <property type="entry name" value="HAD-like_sf"/>
</dbReference>
<dbReference type="KEGG" id="aser:Asera_43930"/>
<dbReference type="InterPro" id="IPR006357">
    <property type="entry name" value="HAD-SF_hydro_IIA"/>
</dbReference>
<organism evidence="2 3">
    <name type="scientific">Actinocatenispora sera</name>
    <dbReference type="NCBI Taxonomy" id="390989"/>
    <lineage>
        <taxon>Bacteria</taxon>
        <taxon>Bacillati</taxon>
        <taxon>Actinomycetota</taxon>
        <taxon>Actinomycetes</taxon>
        <taxon>Micromonosporales</taxon>
        <taxon>Micromonosporaceae</taxon>
        <taxon>Actinocatenispora</taxon>
    </lineage>
</organism>
<dbReference type="AlphaFoldDB" id="A0A810L5W0"/>
<evidence type="ECO:0000313" key="3">
    <source>
        <dbReference type="Proteomes" id="UP000680750"/>
    </source>
</evidence>
<dbReference type="Proteomes" id="UP000680750">
    <property type="component" value="Chromosome"/>
</dbReference>